<reference evidence="1 2" key="1">
    <citation type="submission" date="2021-03" db="EMBL/GenBank/DDBJ databases">
        <title>Winogradskyella sp. nov., isolated from costal sediment.</title>
        <authorList>
            <person name="Gao C."/>
        </authorList>
    </citation>
    <scope>NUCLEOTIDE SEQUENCE [LARGE SCALE GENOMIC DNA]</scope>
    <source>
        <strain evidence="1 2">DF17</strain>
    </source>
</reference>
<sequence length="343" mass="37744">MKQNRVLESLLIGALCLGLSYQCKEKKDVQTLSKQAVTAKIVPQYTLTKDQTHNKFSNSITPILTVDSGTIIEAYTEDASDEQFNLDSGIEDLKTLDFEPIHPLTGPVFVKDAKPGDVLKVTLHEIEIGDWGWNAIYPGFSFVSDSIKGEYLRIYNLKSNKSTVNFNDSIQLKLNPFPGVMGVAPATSDLLNTIPPRANGGNMDDPNMTVGTSVYFPIFIEGGLFSIGDGHAVQGLGEVCGTAIEVPLRVVYEIELIKDKSIKEPQYETKDYYATTGFGTTLDIAAKKATLYMVDYLMKEHQLSEMEAYALCSLAGNLKIAETVDLPHMLVTMHMSKEVLGIN</sequence>
<evidence type="ECO:0000313" key="2">
    <source>
        <dbReference type="Proteomes" id="UP000676776"/>
    </source>
</evidence>
<evidence type="ECO:0000313" key="1">
    <source>
        <dbReference type="EMBL" id="MBO3116757.1"/>
    </source>
</evidence>
<dbReference type="SUPFAM" id="SSF141130">
    <property type="entry name" value="Acetamidase/Formamidase-like"/>
    <property type="match status" value="1"/>
</dbReference>
<protein>
    <submittedName>
        <fullName evidence="1">Acetamidase/formamidase family protein</fullName>
    </submittedName>
</protein>
<dbReference type="PANTHER" id="PTHR31891">
    <property type="entry name" value="FORMAMIDASE C869.04-RELATED"/>
    <property type="match status" value="1"/>
</dbReference>
<organism evidence="1 2">
    <name type="scientific">Winogradskyella pelagia</name>
    <dbReference type="NCBI Taxonomy" id="2819984"/>
    <lineage>
        <taxon>Bacteria</taxon>
        <taxon>Pseudomonadati</taxon>
        <taxon>Bacteroidota</taxon>
        <taxon>Flavobacteriia</taxon>
        <taxon>Flavobacteriales</taxon>
        <taxon>Flavobacteriaceae</taxon>
        <taxon>Winogradskyella</taxon>
    </lineage>
</organism>
<accession>A0ABS3T1Y3</accession>
<gene>
    <name evidence="1" type="ORF">J4050_08365</name>
</gene>
<keyword evidence="2" id="KW-1185">Reference proteome</keyword>
<dbReference type="PANTHER" id="PTHR31891:SF1">
    <property type="entry name" value="FORMAMIDASE C869.04-RELATED"/>
    <property type="match status" value="1"/>
</dbReference>
<dbReference type="RefSeq" id="WP_208154119.1">
    <property type="nucleotide sequence ID" value="NZ_JAGEVF010000005.1"/>
</dbReference>
<dbReference type="Pfam" id="PF03069">
    <property type="entry name" value="FmdA_AmdA"/>
    <property type="match status" value="2"/>
</dbReference>
<dbReference type="Proteomes" id="UP000676776">
    <property type="component" value="Unassembled WGS sequence"/>
</dbReference>
<dbReference type="InterPro" id="IPR004304">
    <property type="entry name" value="FmdA_AmdA"/>
</dbReference>
<comment type="caution">
    <text evidence="1">The sequence shown here is derived from an EMBL/GenBank/DDBJ whole genome shotgun (WGS) entry which is preliminary data.</text>
</comment>
<name>A0ABS3T1Y3_9FLAO</name>
<dbReference type="EMBL" id="JAGEVF010000005">
    <property type="protein sequence ID" value="MBO3116757.1"/>
    <property type="molecule type" value="Genomic_DNA"/>
</dbReference>
<dbReference type="Gene3D" id="3.10.28.20">
    <property type="entry name" value="Acetamidase/Formamidase-like domains"/>
    <property type="match status" value="1"/>
</dbReference>
<proteinExistence type="predicted"/>
<dbReference type="Gene3D" id="2.60.120.580">
    <property type="entry name" value="Acetamidase/Formamidase-like domains"/>
    <property type="match status" value="2"/>
</dbReference>